<evidence type="ECO:0000256" key="1">
    <source>
        <dbReference type="SAM" id="MobiDB-lite"/>
    </source>
</evidence>
<keyword evidence="2" id="KW-0732">Signal</keyword>
<evidence type="ECO:0000313" key="3">
    <source>
        <dbReference type="EMBL" id="WAQ81748.1"/>
    </source>
</evidence>
<gene>
    <name evidence="3" type="ORF">PtA15_2A59</name>
</gene>
<dbReference type="GeneID" id="77807519"/>
<dbReference type="RefSeq" id="XP_053017303.1">
    <property type="nucleotide sequence ID" value="XM_053166635.1"/>
</dbReference>
<dbReference type="Proteomes" id="UP001164743">
    <property type="component" value="Chromosome 2A"/>
</dbReference>
<feature type="signal peptide" evidence="2">
    <location>
        <begin position="1"/>
        <end position="21"/>
    </location>
</feature>
<evidence type="ECO:0000313" key="4">
    <source>
        <dbReference type="Proteomes" id="UP001164743"/>
    </source>
</evidence>
<feature type="compositionally biased region" description="Acidic residues" evidence="1">
    <location>
        <begin position="148"/>
        <end position="157"/>
    </location>
</feature>
<organism evidence="3 4">
    <name type="scientific">Puccinia triticina</name>
    <dbReference type="NCBI Taxonomy" id="208348"/>
    <lineage>
        <taxon>Eukaryota</taxon>
        <taxon>Fungi</taxon>
        <taxon>Dikarya</taxon>
        <taxon>Basidiomycota</taxon>
        <taxon>Pucciniomycotina</taxon>
        <taxon>Pucciniomycetes</taxon>
        <taxon>Pucciniales</taxon>
        <taxon>Pucciniaceae</taxon>
        <taxon>Puccinia</taxon>
    </lineage>
</organism>
<reference evidence="3" key="1">
    <citation type="submission" date="2022-10" db="EMBL/GenBank/DDBJ databases">
        <title>Puccinia triticina Genome sequencing and assembly.</title>
        <authorList>
            <person name="Li C."/>
        </authorList>
    </citation>
    <scope>NUCLEOTIDE SEQUENCE</scope>
    <source>
        <strain evidence="3">Pt15</strain>
    </source>
</reference>
<keyword evidence="4" id="KW-1185">Reference proteome</keyword>
<feature type="chain" id="PRO_5045740356" evidence="2">
    <location>
        <begin position="22"/>
        <end position="225"/>
    </location>
</feature>
<feature type="region of interest" description="Disordered" evidence="1">
    <location>
        <begin position="95"/>
        <end position="157"/>
    </location>
</feature>
<sequence>MNPVVLCGCLYLLMMIPGGSSASPQNKARLFSKQNMQAQSISGANHLGTKFTHAFEPTSNLADGKHDSKKLSKRFYNCFWKGQAADEVTKTRNLEAAAEKSQSSGSMATTKTTQRGFKNRLKNLNQIKNIRKKYRGSRSEQDQSSSENPDDSGNDDEFVQDVSFKFATSAKSMASGPGQTVINWSELQKLDALRDIQDSPTHYQHRGNMRFHYPPVDGGYGGNYY</sequence>
<dbReference type="EMBL" id="CP110422">
    <property type="protein sequence ID" value="WAQ81748.1"/>
    <property type="molecule type" value="Genomic_DNA"/>
</dbReference>
<accession>A0ABY7CBI5</accession>
<protein>
    <submittedName>
        <fullName evidence="3">Uncharacterized protein</fullName>
    </submittedName>
</protein>
<evidence type="ECO:0000256" key="2">
    <source>
        <dbReference type="SAM" id="SignalP"/>
    </source>
</evidence>
<name>A0ABY7CBI5_9BASI</name>
<feature type="compositionally biased region" description="Polar residues" evidence="1">
    <location>
        <begin position="100"/>
        <end position="128"/>
    </location>
</feature>
<proteinExistence type="predicted"/>